<dbReference type="PANTHER" id="PTHR43566">
    <property type="entry name" value="CONSERVED PROTEIN"/>
    <property type="match status" value="1"/>
</dbReference>
<proteinExistence type="predicted"/>
<reference evidence="3 4" key="1">
    <citation type="submission" date="2018-10" db="EMBL/GenBank/DDBJ databases">
        <title>Butyricimonas faecalis sp. nov., isolated from human faeces and emended description of the genus Butyricimonas.</title>
        <authorList>
            <person name="Le Roy T."/>
            <person name="Van der Smissen P."/>
            <person name="Paquot A."/>
            <person name="Delzenne N."/>
            <person name="Muccioli G."/>
            <person name="Collet J.-F."/>
            <person name="Cani P.D."/>
        </authorList>
    </citation>
    <scope>NUCLEOTIDE SEQUENCE [LARGE SCALE GENOMIC DNA]</scope>
    <source>
        <strain evidence="3 4">H184</strain>
    </source>
</reference>
<keyword evidence="3" id="KW-0547">Nucleotide-binding</keyword>
<evidence type="ECO:0000313" key="4">
    <source>
        <dbReference type="Proteomes" id="UP000270673"/>
    </source>
</evidence>
<name>A0A3Q9IRE8_9BACT</name>
<evidence type="ECO:0000259" key="2">
    <source>
        <dbReference type="Pfam" id="PF13635"/>
    </source>
</evidence>
<dbReference type="Proteomes" id="UP000270673">
    <property type="component" value="Chromosome"/>
</dbReference>
<dbReference type="InterPro" id="IPR041682">
    <property type="entry name" value="AAA_14"/>
</dbReference>
<dbReference type="OrthoDB" id="128089at2"/>
<dbReference type="SUPFAM" id="SSF52540">
    <property type="entry name" value="P-loop containing nucleoside triphosphate hydrolases"/>
    <property type="match status" value="1"/>
</dbReference>
<feature type="domain" description="AAA" evidence="1">
    <location>
        <begin position="21"/>
        <end position="138"/>
    </location>
</feature>
<sequence length="427" mass="47706">MDGYKHRIMDSLLEKKLQAKGAVLIEGPKWCGKTTTAEEIAASKILLARTDVKNNFKSLLEIDTDVALSGDTPMLIDEWQTVPKLWDAVRYTVDHRRKMGQFILTGSAVPDKEAEEEREHSGTGRFAWLTMRPMTLFESGESNGKVSLGNLFTTPGKILEKNELKLQDIAFLICRGGWPMAVGLPEEAALEQAFDYYDAVTKEDITKVDGVKRASERVQRLMRAYARHQGTQASIATLKDDLKNNDTATLDEDTISSYLEALRKIFVVEDMPAWNPNLRSKTAIRTADTRYFVDPSIATAALGLGPADLMNDLKTMGFFFEAMCVRDLRVFAEALNGKVYHYRDKSGLECDAVVHLRNGQYGLIEVKLGGETLINEGVEILTSLAKQIDTTRMKAPAFKMILTATGEYAYRRPEDGIYIVPIGCLKQ</sequence>
<dbReference type="RefSeq" id="WP_127075156.1">
    <property type="nucleotide sequence ID" value="NZ_CP032819.1"/>
</dbReference>
<evidence type="ECO:0000313" key="3">
    <source>
        <dbReference type="EMBL" id="AZS30306.1"/>
    </source>
</evidence>
<protein>
    <submittedName>
        <fullName evidence="3">ATP-binding protein</fullName>
    </submittedName>
</protein>
<dbReference type="KEGG" id="buy:D8S85_12625"/>
<gene>
    <name evidence="3" type="ORF">D8S85_12625</name>
</gene>
<keyword evidence="4" id="KW-1185">Reference proteome</keyword>
<dbReference type="Pfam" id="PF13173">
    <property type="entry name" value="AAA_14"/>
    <property type="match status" value="1"/>
</dbReference>
<evidence type="ECO:0000259" key="1">
    <source>
        <dbReference type="Pfam" id="PF13173"/>
    </source>
</evidence>
<feature type="domain" description="DUF4143" evidence="2">
    <location>
        <begin position="203"/>
        <end position="368"/>
    </location>
</feature>
<dbReference type="Pfam" id="PF13635">
    <property type="entry name" value="DUF4143"/>
    <property type="match status" value="1"/>
</dbReference>
<accession>A0A3Q9IRE8</accession>
<dbReference type="AlphaFoldDB" id="A0A3Q9IRE8"/>
<dbReference type="EMBL" id="CP032819">
    <property type="protein sequence ID" value="AZS30306.1"/>
    <property type="molecule type" value="Genomic_DNA"/>
</dbReference>
<dbReference type="PANTHER" id="PTHR43566:SF2">
    <property type="entry name" value="DUF4143 DOMAIN-CONTAINING PROTEIN"/>
    <property type="match status" value="1"/>
</dbReference>
<dbReference type="InterPro" id="IPR027417">
    <property type="entry name" value="P-loop_NTPase"/>
</dbReference>
<dbReference type="GO" id="GO:0005524">
    <property type="term" value="F:ATP binding"/>
    <property type="evidence" value="ECO:0007669"/>
    <property type="project" value="UniProtKB-KW"/>
</dbReference>
<organism evidence="3 4">
    <name type="scientific">Butyricimonas faecalis</name>
    <dbReference type="NCBI Taxonomy" id="2093856"/>
    <lineage>
        <taxon>Bacteria</taxon>
        <taxon>Pseudomonadati</taxon>
        <taxon>Bacteroidota</taxon>
        <taxon>Bacteroidia</taxon>
        <taxon>Bacteroidales</taxon>
        <taxon>Odoribacteraceae</taxon>
        <taxon>Butyricimonas</taxon>
    </lineage>
</organism>
<dbReference type="InterPro" id="IPR025420">
    <property type="entry name" value="DUF4143"/>
</dbReference>
<keyword evidence="3" id="KW-0067">ATP-binding</keyword>